<dbReference type="WBParaSite" id="maker-PairedContig_3616-snap-gene-0.7-mRNA-1">
    <property type="protein sequence ID" value="maker-PairedContig_3616-snap-gene-0.7-mRNA-1"/>
    <property type="gene ID" value="maker-PairedContig_3616-snap-gene-0.7"/>
</dbReference>
<protein>
    <submittedName>
        <fullName evidence="2">Uncharacterized protein</fullName>
    </submittedName>
</protein>
<dbReference type="PANTHER" id="PTHR21679:SF4">
    <property type="entry name" value="DOMAIN OF UNKNOWN FUNCTION DB DOMAIN-CONTAINING PROTEIN"/>
    <property type="match status" value="1"/>
</dbReference>
<name>A0A1I8ENV2_WUCBA</name>
<reference evidence="2" key="1">
    <citation type="submission" date="2016-11" db="UniProtKB">
        <authorList>
            <consortium name="WormBaseParasite"/>
        </authorList>
    </citation>
    <scope>IDENTIFICATION</scope>
    <source>
        <strain evidence="2">pt0022</strain>
    </source>
</reference>
<evidence type="ECO:0000313" key="2">
    <source>
        <dbReference type="WBParaSite" id="maker-PairedContig_3616-snap-gene-0.7-mRNA-1"/>
    </source>
</evidence>
<dbReference type="AlphaFoldDB" id="A0A1I8ENV2"/>
<accession>A0A1I8ENV2</accession>
<keyword evidence="1" id="KW-1133">Transmembrane helix</keyword>
<dbReference type="PANTHER" id="PTHR21679">
    <property type="entry name" value="DOMAIN OF UNKNOWN FUNCTION DB DOMAIN-CONTAINING PROTEIN-RELATED"/>
    <property type="match status" value="1"/>
</dbReference>
<feature type="transmembrane region" description="Helical" evidence="1">
    <location>
        <begin position="268"/>
        <end position="289"/>
    </location>
</feature>
<organism evidence="2">
    <name type="scientific">Wuchereria bancrofti</name>
    <dbReference type="NCBI Taxonomy" id="6293"/>
    <lineage>
        <taxon>Eukaryota</taxon>
        <taxon>Metazoa</taxon>
        <taxon>Ecdysozoa</taxon>
        <taxon>Nematoda</taxon>
        <taxon>Chromadorea</taxon>
        <taxon>Rhabditida</taxon>
        <taxon>Spirurina</taxon>
        <taxon>Spiruromorpha</taxon>
        <taxon>Filarioidea</taxon>
        <taxon>Onchocercidae</taxon>
        <taxon>Wuchereria</taxon>
    </lineage>
</organism>
<sequence length="297" mass="34183">MAASTVVSAKDRLSSCELIPKLLCCSENVLDKCFIDCLNYIIANYPYKMQNYDEFITLAIGFYQKTELKLYNEQIISISIALPIILSKPTIRNVCQQSIEKSIMFVESNSLSQKLFELLKASTYQTYDDYIYLNQQYSITKLSHFNLPSHCGVENSRPPYSSCLSRKLIDKLLLICCQQHVPSNCYNLCIYEHRKYIAMETLIWSIQQNACDLMHLSNILHYGSRNRNCHRFHVMMSPPKAEVDNRCFFRMCSISQSGDGIGIVKKTIWSILATGIFSCIVHAMAYTYVRSINKNKN</sequence>
<keyword evidence="1" id="KW-0812">Transmembrane</keyword>
<evidence type="ECO:0000256" key="1">
    <source>
        <dbReference type="SAM" id="Phobius"/>
    </source>
</evidence>
<proteinExistence type="predicted"/>
<keyword evidence="1" id="KW-0472">Membrane</keyword>